<dbReference type="InterPro" id="IPR047817">
    <property type="entry name" value="ABC2_TM_bact-type"/>
</dbReference>
<keyword evidence="3" id="KW-0813">Transport</keyword>
<comment type="subcellular location">
    <subcellularLocation>
        <location evidence="1">Cell membrane</location>
        <topology evidence="1">Multi-pass membrane protein</topology>
    </subcellularLocation>
</comment>
<keyword evidence="7 8" id="KW-0472">Membrane</keyword>
<evidence type="ECO:0000256" key="3">
    <source>
        <dbReference type="ARBA" id="ARBA00022448"/>
    </source>
</evidence>
<keyword evidence="11" id="KW-1185">Reference proteome</keyword>
<feature type="transmembrane region" description="Helical" evidence="8">
    <location>
        <begin position="12"/>
        <end position="36"/>
    </location>
</feature>
<evidence type="ECO:0000256" key="8">
    <source>
        <dbReference type="SAM" id="Phobius"/>
    </source>
</evidence>
<feature type="transmembrane region" description="Helical" evidence="8">
    <location>
        <begin position="208"/>
        <end position="234"/>
    </location>
</feature>
<evidence type="ECO:0000256" key="6">
    <source>
        <dbReference type="ARBA" id="ARBA00022989"/>
    </source>
</evidence>
<evidence type="ECO:0000256" key="7">
    <source>
        <dbReference type="ARBA" id="ARBA00023136"/>
    </source>
</evidence>
<dbReference type="PANTHER" id="PTHR30294:SF47">
    <property type="entry name" value="INNER MEMBRANE TRANSPORT PERMEASE YHHJ"/>
    <property type="match status" value="1"/>
</dbReference>
<dbReference type="PROSITE" id="PS51012">
    <property type="entry name" value="ABC_TM2"/>
    <property type="match status" value="1"/>
</dbReference>
<dbReference type="STRING" id="1630136.AS592_07890"/>
<keyword evidence="6 8" id="KW-1133">Transmembrane helix</keyword>
<dbReference type="InterPro" id="IPR013525">
    <property type="entry name" value="ABC2_TM"/>
</dbReference>
<dbReference type="PANTHER" id="PTHR30294">
    <property type="entry name" value="MEMBRANE COMPONENT OF ABC TRANSPORTER YHHJ-RELATED"/>
    <property type="match status" value="1"/>
</dbReference>
<sequence length="359" mass="40187">MRIFLTIVAKELISFLRSWGLLAVVLYSFTLDVYIAGAGMQIKPRNVAIGYVDETGGGVSQKILTRLHGPEFVAPQRFLSQQALSDAIFNKKILVGIVFDEAFEKHYREGKEAVMNVLLDATAASQSFTTLGYLQNIVMDFNSVDFPVALKAHKLFNENADNHTFMALSEMLSVITMLSILLPAMVFVKEKEEGTWDIMMLMPIDPRLTILAKSFSQVIIVLLGTIICVGFVLFGSFNMPMNGSFWAFFLLTFFYIFTSAGIGLFVAAVSKSILQVAQLSMIIMMPLIFLSGAWTPIHAMHPVLEKLSLISPLRYYIEGCESIFYRGTAFADLWPYFAGVLLLGSVLYWYGFRKIGKLF</sequence>
<gene>
    <name evidence="10" type="ORF">AS592_07890</name>
</gene>
<proteinExistence type="inferred from homology"/>
<dbReference type="GO" id="GO:0005886">
    <property type="term" value="C:plasma membrane"/>
    <property type="evidence" value="ECO:0007669"/>
    <property type="project" value="UniProtKB-SubCell"/>
</dbReference>
<evidence type="ECO:0000256" key="2">
    <source>
        <dbReference type="ARBA" id="ARBA00007783"/>
    </source>
</evidence>
<evidence type="ECO:0000256" key="5">
    <source>
        <dbReference type="ARBA" id="ARBA00022692"/>
    </source>
</evidence>
<keyword evidence="4" id="KW-1003">Cell membrane</keyword>
<evidence type="ECO:0000313" key="11">
    <source>
        <dbReference type="Proteomes" id="UP000075359"/>
    </source>
</evidence>
<feature type="transmembrane region" description="Helical" evidence="8">
    <location>
        <begin position="165"/>
        <end position="188"/>
    </location>
</feature>
<dbReference type="GO" id="GO:0140359">
    <property type="term" value="F:ABC-type transporter activity"/>
    <property type="evidence" value="ECO:0007669"/>
    <property type="project" value="InterPro"/>
</dbReference>
<protein>
    <submittedName>
        <fullName evidence="10">ABC transporter</fullName>
    </submittedName>
</protein>
<feature type="domain" description="ABC transmembrane type-2" evidence="9">
    <location>
        <begin position="131"/>
        <end position="358"/>
    </location>
</feature>
<evidence type="ECO:0000259" key="9">
    <source>
        <dbReference type="PROSITE" id="PS51012"/>
    </source>
</evidence>
<dbReference type="RefSeq" id="WP_067330028.1">
    <property type="nucleotide sequence ID" value="NZ_LNKT01000012.1"/>
</dbReference>
<dbReference type="Pfam" id="PF12698">
    <property type="entry name" value="ABC2_membrane_3"/>
    <property type="match status" value="1"/>
</dbReference>
<dbReference type="InterPro" id="IPR051449">
    <property type="entry name" value="ABC-2_transporter_component"/>
</dbReference>
<accession>A0A151CGW9</accession>
<dbReference type="Proteomes" id="UP000075359">
    <property type="component" value="Unassembled WGS sequence"/>
</dbReference>
<feature type="transmembrane region" description="Helical" evidence="8">
    <location>
        <begin position="333"/>
        <end position="352"/>
    </location>
</feature>
<comment type="caution">
    <text evidence="10">The sequence shown here is derived from an EMBL/GenBank/DDBJ whole genome shotgun (WGS) entry which is preliminary data.</text>
</comment>
<dbReference type="AlphaFoldDB" id="A0A151CGW9"/>
<evidence type="ECO:0000313" key="10">
    <source>
        <dbReference type="EMBL" id="KYJ86739.1"/>
    </source>
</evidence>
<keyword evidence="5 8" id="KW-0812">Transmembrane</keyword>
<reference evidence="10 11" key="1">
    <citation type="submission" date="2015-11" db="EMBL/GenBank/DDBJ databases">
        <title>Draft genome of Sulfurovum riftiae 1812E, a member of the Epsilonproteobacteria isolated from the tube of the deep-sea hydrothermal vent tubewom Riftia pachyptila.</title>
        <authorList>
            <person name="Vetriani C."/>
            <person name="Giovannelli D."/>
        </authorList>
    </citation>
    <scope>NUCLEOTIDE SEQUENCE [LARGE SCALE GENOMIC DNA]</scope>
    <source>
        <strain evidence="10 11">1812E</strain>
    </source>
</reference>
<evidence type="ECO:0000256" key="4">
    <source>
        <dbReference type="ARBA" id="ARBA00022475"/>
    </source>
</evidence>
<dbReference type="OrthoDB" id="9808686at2"/>
<dbReference type="EMBL" id="LNKT01000012">
    <property type="protein sequence ID" value="KYJ86739.1"/>
    <property type="molecule type" value="Genomic_DNA"/>
</dbReference>
<feature type="transmembrane region" description="Helical" evidence="8">
    <location>
        <begin position="246"/>
        <end position="269"/>
    </location>
</feature>
<name>A0A151CGW9_9BACT</name>
<feature type="transmembrane region" description="Helical" evidence="8">
    <location>
        <begin position="276"/>
        <end position="297"/>
    </location>
</feature>
<evidence type="ECO:0000256" key="1">
    <source>
        <dbReference type="ARBA" id="ARBA00004651"/>
    </source>
</evidence>
<comment type="similarity">
    <text evidence="2">Belongs to the ABC-2 integral membrane protein family.</text>
</comment>
<organism evidence="10 11">
    <name type="scientific">Sulfurovum riftiae</name>
    <dbReference type="NCBI Taxonomy" id="1630136"/>
    <lineage>
        <taxon>Bacteria</taxon>
        <taxon>Pseudomonadati</taxon>
        <taxon>Campylobacterota</taxon>
        <taxon>Epsilonproteobacteria</taxon>
        <taxon>Campylobacterales</taxon>
        <taxon>Sulfurovaceae</taxon>
        <taxon>Sulfurovum</taxon>
    </lineage>
</organism>